<dbReference type="InterPro" id="IPR017860">
    <property type="entry name" value="Peptidase_M22_CS"/>
</dbReference>
<feature type="binding site" evidence="7">
    <location>
        <position position="187"/>
    </location>
    <ligand>
        <name>substrate</name>
    </ligand>
</feature>
<feature type="binding site" evidence="7">
    <location>
        <position position="279"/>
    </location>
    <ligand>
        <name>substrate</name>
    </ligand>
</feature>
<dbReference type="SUPFAM" id="SSF53067">
    <property type="entry name" value="Actin-like ATPase domain"/>
    <property type="match status" value="2"/>
</dbReference>
<dbReference type="InterPro" id="IPR017861">
    <property type="entry name" value="KAE1/TsaD"/>
</dbReference>
<evidence type="ECO:0000256" key="6">
    <source>
        <dbReference type="ARBA" id="ARBA00048117"/>
    </source>
</evidence>
<dbReference type="NCBIfam" id="TIGR00329">
    <property type="entry name" value="gcp_kae1"/>
    <property type="match status" value="1"/>
</dbReference>
<feature type="binding site" evidence="7">
    <location>
        <position position="174"/>
    </location>
    <ligand>
        <name>substrate</name>
    </ligand>
</feature>
<keyword evidence="1 7" id="KW-0808">Transferase</keyword>
<name>A0ABY6BG18_9GAMM</name>
<feature type="domain" description="Gcp-like" evidence="8">
    <location>
        <begin position="31"/>
        <end position="313"/>
    </location>
</feature>
<evidence type="ECO:0000256" key="3">
    <source>
        <dbReference type="ARBA" id="ARBA00022723"/>
    </source>
</evidence>
<feature type="binding site" evidence="7">
    <location>
        <begin position="141"/>
        <end position="145"/>
    </location>
    <ligand>
        <name>substrate</name>
    </ligand>
</feature>
<evidence type="ECO:0000256" key="2">
    <source>
        <dbReference type="ARBA" id="ARBA00022694"/>
    </source>
</evidence>
<evidence type="ECO:0000313" key="10">
    <source>
        <dbReference type="Proteomes" id="UP001064632"/>
    </source>
</evidence>
<dbReference type="EMBL" id="CP104694">
    <property type="protein sequence ID" value="UXI68233.1"/>
    <property type="molecule type" value="Genomic_DNA"/>
</dbReference>
<comment type="subcellular location">
    <subcellularLocation>
        <location evidence="7">Cytoplasm</location>
    </subcellularLocation>
</comment>
<dbReference type="PANTHER" id="PTHR11735:SF6">
    <property type="entry name" value="TRNA N6-ADENOSINE THREONYLCARBAMOYLTRANSFERASE, MITOCHONDRIAL"/>
    <property type="match status" value="1"/>
</dbReference>
<feature type="binding site" evidence="7">
    <location>
        <position position="122"/>
    </location>
    <ligand>
        <name>Fe cation</name>
        <dbReference type="ChEBI" id="CHEBI:24875"/>
    </ligand>
</feature>
<evidence type="ECO:0000256" key="1">
    <source>
        <dbReference type="ARBA" id="ARBA00022679"/>
    </source>
</evidence>
<dbReference type="Gene3D" id="3.30.420.40">
    <property type="match status" value="2"/>
</dbReference>
<dbReference type="HAMAP" id="MF_01445">
    <property type="entry name" value="TsaD"/>
    <property type="match status" value="1"/>
</dbReference>
<comment type="catalytic activity">
    <reaction evidence="6 7">
        <text>L-threonylcarbamoyladenylate + adenosine(37) in tRNA = N(6)-L-threonylcarbamoyladenosine(37) in tRNA + AMP + H(+)</text>
        <dbReference type="Rhea" id="RHEA:37059"/>
        <dbReference type="Rhea" id="RHEA-COMP:10162"/>
        <dbReference type="Rhea" id="RHEA-COMP:10163"/>
        <dbReference type="ChEBI" id="CHEBI:15378"/>
        <dbReference type="ChEBI" id="CHEBI:73682"/>
        <dbReference type="ChEBI" id="CHEBI:74411"/>
        <dbReference type="ChEBI" id="CHEBI:74418"/>
        <dbReference type="ChEBI" id="CHEBI:456215"/>
        <dbReference type="EC" id="2.3.1.234"/>
    </reaction>
</comment>
<sequence length="353" mass="37603">MSHEPIAKPVLGIESSCDETGVAVYDLKAGLLAHRLYSQVRLHAEYGGVVPELASRDHVRKLLPMVRETLAAAQLRVDDLGGVAYTAGPGLIGALLVGASAARALAWSLDVPAIGVHHMEGHLLAPLLEADPPKPPFVALLVSGGHSMLIAVEAIGRYRLLGDTLDDAAGEAFDKTAKLMGLPYPGGPELARMAQLGTSGRFRFSRPMTDRPGLDFSFSGLKTQVLLAWQQSDQTDATRADIARGFEEAMVDTLRIKCLRALDTTGARSLVIAGGVGANRRLRQQLDEAARRHGFRVYFPRPEFCTDNGAMIALAGALRLAAGQGDSTAIHVMPRWDLESLGPLDGEPAAASH</sequence>
<dbReference type="InterPro" id="IPR000905">
    <property type="entry name" value="Gcp-like_dom"/>
</dbReference>
<keyword evidence="4 7" id="KW-0408">Iron</keyword>
<dbReference type="RefSeq" id="WP_261695193.1">
    <property type="nucleotide sequence ID" value="NZ_CP104694.1"/>
</dbReference>
<keyword evidence="5 7" id="KW-0012">Acyltransferase</keyword>
<keyword evidence="2 7" id="KW-0819">tRNA processing</keyword>
<dbReference type="InterPro" id="IPR022450">
    <property type="entry name" value="TsaD"/>
</dbReference>
<comment type="similarity">
    <text evidence="7">Belongs to the KAE1 / TsaD family.</text>
</comment>
<dbReference type="GO" id="GO:0061711">
    <property type="term" value="F:tRNA N(6)-L-threonylcarbamoyladenine synthase activity"/>
    <property type="evidence" value="ECO:0007669"/>
    <property type="project" value="UniProtKB-EC"/>
</dbReference>
<reference evidence="9" key="1">
    <citation type="submission" date="2022-09" db="EMBL/GenBank/DDBJ databases">
        <title>Tahibacter sp. nov., isolated from a fresh water.</title>
        <authorList>
            <person name="Baek J.H."/>
            <person name="Lee J.K."/>
            <person name="Kim J.M."/>
            <person name="Jeon C.O."/>
        </authorList>
    </citation>
    <scope>NUCLEOTIDE SEQUENCE</scope>
    <source>
        <strain evidence="9">W38</strain>
    </source>
</reference>
<dbReference type="PROSITE" id="PS01016">
    <property type="entry name" value="GLYCOPROTEASE"/>
    <property type="match status" value="1"/>
</dbReference>
<dbReference type="PANTHER" id="PTHR11735">
    <property type="entry name" value="TRNA N6-ADENOSINE THREONYLCARBAMOYLTRANSFERASE"/>
    <property type="match status" value="1"/>
</dbReference>
<dbReference type="InterPro" id="IPR043129">
    <property type="entry name" value="ATPase_NBD"/>
</dbReference>
<dbReference type="PRINTS" id="PR00789">
    <property type="entry name" value="OSIALOPTASE"/>
</dbReference>
<dbReference type="Proteomes" id="UP001064632">
    <property type="component" value="Chromosome"/>
</dbReference>
<keyword evidence="7" id="KW-0963">Cytoplasm</keyword>
<comment type="caution">
    <text evidence="7">Lacks conserved residue(s) required for the propagation of feature annotation.</text>
</comment>
<comment type="function">
    <text evidence="7">Required for the formation of a threonylcarbamoyl group on adenosine at position 37 (t(6)A37) in tRNAs that read codons beginning with adenine. Is involved in the transfer of the threonylcarbamoyl moiety of threonylcarbamoyl-AMP (TC-AMP) to the N6 group of A37, together with TsaE and TsaB. TsaD likely plays a direct catalytic role in this reaction.</text>
</comment>
<evidence type="ECO:0000256" key="7">
    <source>
        <dbReference type="HAMAP-Rule" id="MF_01445"/>
    </source>
</evidence>
<dbReference type="CDD" id="cd24133">
    <property type="entry name" value="ASKHA_NBD_TsaD_bac"/>
    <property type="match status" value="1"/>
</dbReference>
<gene>
    <name evidence="7 9" type="primary">tsaD</name>
    <name evidence="9" type="ORF">N4264_00845</name>
</gene>
<accession>A0ABY6BG18</accession>
<dbReference type="Pfam" id="PF00814">
    <property type="entry name" value="TsaD"/>
    <property type="match status" value="1"/>
</dbReference>
<organism evidence="9 10">
    <name type="scientific">Tahibacter amnicola</name>
    <dbReference type="NCBI Taxonomy" id="2976241"/>
    <lineage>
        <taxon>Bacteria</taxon>
        <taxon>Pseudomonadati</taxon>
        <taxon>Pseudomonadota</taxon>
        <taxon>Gammaproteobacteria</taxon>
        <taxon>Lysobacterales</taxon>
        <taxon>Rhodanobacteraceae</taxon>
        <taxon>Tahibacter</taxon>
    </lineage>
</organism>
<feature type="binding site" evidence="7">
    <location>
        <position position="118"/>
    </location>
    <ligand>
        <name>Fe cation</name>
        <dbReference type="ChEBI" id="CHEBI:24875"/>
    </ligand>
</feature>
<comment type="cofactor">
    <cofactor evidence="7">
        <name>Fe(2+)</name>
        <dbReference type="ChEBI" id="CHEBI:29033"/>
    </cofactor>
    <text evidence="7">Binds 1 Fe(2+) ion per subunit.</text>
</comment>
<evidence type="ECO:0000259" key="8">
    <source>
        <dbReference type="Pfam" id="PF00814"/>
    </source>
</evidence>
<keyword evidence="3 7" id="KW-0479">Metal-binding</keyword>
<protein>
    <recommendedName>
        <fullName evidence="7">tRNA N6-adenosine threonylcarbamoyltransferase</fullName>
        <ecNumber evidence="7">2.3.1.234</ecNumber>
    </recommendedName>
    <alternativeName>
        <fullName evidence="7">N6-L-threonylcarbamoyladenine synthase</fullName>
        <shortName evidence="7">t(6)A synthase</shortName>
    </alternativeName>
    <alternativeName>
        <fullName evidence="7">t(6)A37 threonylcarbamoyladenosine biosynthesis protein TsaD</fullName>
    </alternativeName>
    <alternativeName>
        <fullName evidence="7">tRNA threonylcarbamoyladenosine biosynthesis protein TsaD</fullName>
    </alternativeName>
</protein>
<dbReference type="EC" id="2.3.1.234" evidence="7"/>
<evidence type="ECO:0000256" key="4">
    <source>
        <dbReference type="ARBA" id="ARBA00023004"/>
    </source>
</evidence>
<evidence type="ECO:0000256" key="5">
    <source>
        <dbReference type="ARBA" id="ARBA00023315"/>
    </source>
</evidence>
<evidence type="ECO:0000313" key="9">
    <source>
        <dbReference type="EMBL" id="UXI68233.1"/>
    </source>
</evidence>
<keyword evidence="10" id="KW-1185">Reference proteome</keyword>
<feature type="binding site" evidence="7">
    <location>
        <position position="307"/>
    </location>
    <ligand>
        <name>Fe cation</name>
        <dbReference type="ChEBI" id="CHEBI:24875"/>
    </ligand>
</feature>
<proteinExistence type="inferred from homology"/>
<dbReference type="NCBIfam" id="TIGR03723">
    <property type="entry name" value="T6A_TsaD_YgjD"/>
    <property type="match status" value="1"/>
</dbReference>